<comment type="cofactor">
    <cofactor evidence="1">
        <name>Mg(2+)</name>
        <dbReference type="ChEBI" id="CHEBI:18420"/>
    </cofactor>
</comment>
<dbReference type="Gene3D" id="3.30.590.10">
    <property type="entry name" value="Glutamine synthetase/guanido kinase, catalytic domain"/>
    <property type="match status" value="1"/>
</dbReference>
<dbReference type="InterPro" id="IPR036651">
    <property type="entry name" value="Gln_synt_N_sf"/>
</dbReference>
<feature type="domain" description="GS catalytic" evidence="6">
    <location>
        <begin position="118"/>
        <end position="452"/>
    </location>
</feature>
<dbReference type="SUPFAM" id="SSF55931">
    <property type="entry name" value="Glutamine synthetase/guanido kinase"/>
    <property type="match status" value="1"/>
</dbReference>
<dbReference type="PANTHER" id="PTHR43785:SF3">
    <property type="entry name" value="GS CATALYTIC DOMAIN-CONTAINING PROTEIN"/>
    <property type="match status" value="1"/>
</dbReference>
<dbReference type="PROSITE" id="PS51987">
    <property type="entry name" value="GS_CATALYTIC"/>
    <property type="match status" value="1"/>
</dbReference>
<dbReference type="RefSeq" id="WP_261495126.1">
    <property type="nucleotide sequence ID" value="NZ_JAOCQF010000001.1"/>
</dbReference>
<evidence type="ECO:0000256" key="3">
    <source>
        <dbReference type="ARBA" id="ARBA00022842"/>
    </source>
</evidence>
<dbReference type="Proteomes" id="UP001205601">
    <property type="component" value="Unassembled WGS sequence"/>
</dbReference>
<organism evidence="7 8">
    <name type="scientific">Albidovulum sediminis</name>
    <dbReference type="NCBI Taxonomy" id="3066345"/>
    <lineage>
        <taxon>Bacteria</taxon>
        <taxon>Pseudomonadati</taxon>
        <taxon>Pseudomonadota</taxon>
        <taxon>Alphaproteobacteria</taxon>
        <taxon>Rhodobacterales</taxon>
        <taxon>Paracoccaceae</taxon>
        <taxon>Albidovulum</taxon>
    </lineage>
</organism>
<keyword evidence="2" id="KW-0436">Ligase</keyword>
<accession>A0ABT2NLA9</accession>
<evidence type="ECO:0000256" key="1">
    <source>
        <dbReference type="ARBA" id="ARBA00001946"/>
    </source>
</evidence>
<evidence type="ECO:0000259" key="6">
    <source>
        <dbReference type="PROSITE" id="PS51987"/>
    </source>
</evidence>
<name>A0ABT2NLA9_9RHOB</name>
<sequence>MSDWTEKLPAAAREYIAGRRLDEVECLVADLAGVAKGKAMPASKFAKQKFFHLPNSIFAQTITGDYADMPDESEFTEPDMVLVPDFTTAQAVPWTADVTLQVIHDVNDQKGNPVTMAPRNVLKRMVQLYAEQGWKPIVAPEMEFYIVARNIDPNQPVIPPIGRSGRRVMANQAYSMSAVDEYGKVIDDIYDFAEAQGLEIDGIVQEGGAGQVELNLGHGDPVVLADDVFYFKRLIREAALRHDAFATFMAKPIEGEPGSAMHIHQSVVDLKTGRNIFSDAQGGETEAFLHFVAGMQNYLPAVVALMAPYVNSYRRYVPDFAAPINLEWGRDNRTTGLRVPISEPNARRLENRLPGMDCNPYLGIAASLVCGYLGLMEKKMPRPENTGNAYINADELPTTLGDALDLFSECAPVREALSPDFCDIYEAVKRNEYKEFLQVISPWEREHLLLNV</sequence>
<dbReference type="PROSITE" id="PS00181">
    <property type="entry name" value="GLNA_ATP"/>
    <property type="match status" value="1"/>
</dbReference>
<evidence type="ECO:0000256" key="5">
    <source>
        <dbReference type="RuleBase" id="RU000384"/>
    </source>
</evidence>
<comment type="similarity">
    <text evidence="4 5">Belongs to the glutamine synthetase family.</text>
</comment>
<dbReference type="Gene3D" id="3.10.20.70">
    <property type="entry name" value="Glutamine synthetase, N-terminal domain"/>
    <property type="match status" value="1"/>
</dbReference>
<keyword evidence="3" id="KW-0460">Magnesium</keyword>
<comment type="caution">
    <text evidence="7">The sequence shown here is derived from an EMBL/GenBank/DDBJ whole genome shotgun (WGS) entry which is preliminary data.</text>
</comment>
<dbReference type="PANTHER" id="PTHR43785">
    <property type="entry name" value="GAMMA-GLUTAMYLPUTRESCINE SYNTHETASE"/>
    <property type="match status" value="1"/>
</dbReference>
<proteinExistence type="inferred from homology"/>
<evidence type="ECO:0000256" key="2">
    <source>
        <dbReference type="ARBA" id="ARBA00022598"/>
    </source>
</evidence>
<protein>
    <submittedName>
        <fullName evidence="7">Glutamine synthetase family protein</fullName>
    </submittedName>
</protein>
<dbReference type="SMART" id="SM01230">
    <property type="entry name" value="Gln-synt_C"/>
    <property type="match status" value="1"/>
</dbReference>
<dbReference type="InterPro" id="IPR014746">
    <property type="entry name" value="Gln_synth/guanido_kin_cat_dom"/>
</dbReference>
<dbReference type="InterPro" id="IPR027303">
    <property type="entry name" value="Gln_synth_gly_rich_site"/>
</dbReference>
<dbReference type="EMBL" id="JAOCQF010000001">
    <property type="protein sequence ID" value="MCT8329695.1"/>
    <property type="molecule type" value="Genomic_DNA"/>
</dbReference>
<keyword evidence="8" id="KW-1185">Reference proteome</keyword>
<dbReference type="Pfam" id="PF00120">
    <property type="entry name" value="Gln-synt_C"/>
    <property type="match status" value="1"/>
</dbReference>
<dbReference type="SUPFAM" id="SSF54368">
    <property type="entry name" value="Glutamine synthetase, N-terminal domain"/>
    <property type="match status" value="1"/>
</dbReference>
<evidence type="ECO:0000313" key="8">
    <source>
        <dbReference type="Proteomes" id="UP001205601"/>
    </source>
</evidence>
<gene>
    <name evidence="7" type="ORF">N5I32_09245</name>
</gene>
<evidence type="ECO:0000256" key="4">
    <source>
        <dbReference type="PROSITE-ProRule" id="PRU01331"/>
    </source>
</evidence>
<reference evidence="8" key="1">
    <citation type="submission" date="2023-07" db="EMBL/GenBank/DDBJ databases">
        <title>Defluviimonas sediminis sp. nov., isolated from mangrove sediment.</title>
        <authorList>
            <person name="Liu L."/>
            <person name="Li J."/>
            <person name="Huang Y."/>
            <person name="Pan J."/>
            <person name="Li M."/>
        </authorList>
    </citation>
    <scope>NUCLEOTIDE SEQUENCE [LARGE SCALE GENOMIC DNA]</scope>
    <source>
        <strain evidence="8">FT324</strain>
    </source>
</reference>
<dbReference type="InterPro" id="IPR008146">
    <property type="entry name" value="Gln_synth_cat_dom"/>
</dbReference>
<evidence type="ECO:0000313" key="7">
    <source>
        <dbReference type="EMBL" id="MCT8329695.1"/>
    </source>
</evidence>